<sequence length="139" mass="15787">MNNITSTKAKSPTPAKNQLEMAQFSPISKFTTTAEVCLRSFPHTTAARANHKLHMNVFVINRELANQQIYFSDLKENLDGKLLTRILEVDARMGNLEKVMELIRCCKGVIDKCALCKNATQWLRLLEYQRLLLSSIAAF</sequence>
<reference evidence="1 2" key="1">
    <citation type="journal article" date="2020" name="BMC Genomics">
        <title>Intraspecific diversification of the crop wild relative Brassica cretica Lam. using demographic model selection.</title>
        <authorList>
            <person name="Kioukis A."/>
            <person name="Michalopoulou V.A."/>
            <person name="Briers L."/>
            <person name="Pirintsos S."/>
            <person name="Studholme D.J."/>
            <person name="Pavlidis P."/>
            <person name="Sarris P.F."/>
        </authorList>
    </citation>
    <scope>NUCLEOTIDE SEQUENCE [LARGE SCALE GENOMIC DNA]</scope>
    <source>
        <strain evidence="2">cv. PFS-1207/04</strain>
    </source>
</reference>
<comment type="caution">
    <text evidence="1">The sequence shown here is derived from an EMBL/GenBank/DDBJ whole genome shotgun (WGS) entry which is preliminary data.</text>
</comment>
<keyword evidence="2" id="KW-1185">Reference proteome</keyword>
<accession>A0ABQ7CRU5</accession>
<proteinExistence type="predicted"/>
<gene>
    <name evidence="1" type="ORF">DY000_02013107</name>
</gene>
<dbReference type="EMBL" id="QGKV02000759">
    <property type="protein sequence ID" value="KAF3562612.1"/>
    <property type="molecule type" value="Genomic_DNA"/>
</dbReference>
<protein>
    <submittedName>
        <fullName evidence="1">Uncharacterized protein</fullName>
    </submittedName>
</protein>
<organism evidence="1 2">
    <name type="scientific">Brassica cretica</name>
    <name type="common">Mustard</name>
    <dbReference type="NCBI Taxonomy" id="69181"/>
    <lineage>
        <taxon>Eukaryota</taxon>
        <taxon>Viridiplantae</taxon>
        <taxon>Streptophyta</taxon>
        <taxon>Embryophyta</taxon>
        <taxon>Tracheophyta</taxon>
        <taxon>Spermatophyta</taxon>
        <taxon>Magnoliopsida</taxon>
        <taxon>eudicotyledons</taxon>
        <taxon>Gunneridae</taxon>
        <taxon>Pentapetalae</taxon>
        <taxon>rosids</taxon>
        <taxon>malvids</taxon>
        <taxon>Brassicales</taxon>
        <taxon>Brassicaceae</taxon>
        <taxon>Brassiceae</taxon>
        <taxon>Brassica</taxon>
    </lineage>
</organism>
<name>A0ABQ7CRU5_BRACR</name>
<evidence type="ECO:0000313" key="2">
    <source>
        <dbReference type="Proteomes" id="UP000266723"/>
    </source>
</evidence>
<evidence type="ECO:0000313" key="1">
    <source>
        <dbReference type="EMBL" id="KAF3562612.1"/>
    </source>
</evidence>
<dbReference type="Proteomes" id="UP000266723">
    <property type="component" value="Unassembled WGS sequence"/>
</dbReference>